<keyword evidence="1" id="KW-1133">Transmembrane helix</keyword>
<feature type="transmembrane region" description="Helical" evidence="1">
    <location>
        <begin position="101"/>
        <end position="122"/>
    </location>
</feature>
<organism evidence="2 3">
    <name type="scientific">Paenibacillus radicis</name>
    <name type="common">ex Gao et al. 2016</name>
    <dbReference type="NCBI Taxonomy" id="1737354"/>
    <lineage>
        <taxon>Bacteria</taxon>
        <taxon>Bacillati</taxon>
        <taxon>Bacillota</taxon>
        <taxon>Bacilli</taxon>
        <taxon>Bacillales</taxon>
        <taxon>Paenibacillaceae</taxon>
        <taxon>Paenibacillus</taxon>
    </lineage>
</organism>
<proteinExistence type="predicted"/>
<dbReference type="Proteomes" id="UP000600247">
    <property type="component" value="Unassembled WGS sequence"/>
</dbReference>
<keyword evidence="1" id="KW-0472">Membrane</keyword>
<evidence type="ECO:0000256" key="1">
    <source>
        <dbReference type="SAM" id="Phobius"/>
    </source>
</evidence>
<keyword evidence="3" id="KW-1185">Reference proteome</keyword>
<reference evidence="2 3" key="1">
    <citation type="journal article" date="2014" name="Int. J. Syst. Evol. Microbiol.">
        <title>Complete genome sequence of Corynebacterium casei LMG S-19264T (=DSM 44701T), isolated from a smear-ripened cheese.</title>
        <authorList>
            <consortium name="US DOE Joint Genome Institute (JGI-PGF)"/>
            <person name="Walter F."/>
            <person name="Albersmeier A."/>
            <person name="Kalinowski J."/>
            <person name="Ruckert C."/>
        </authorList>
    </citation>
    <scope>NUCLEOTIDE SEQUENCE [LARGE SCALE GENOMIC DNA]</scope>
    <source>
        <strain evidence="2 3">CGMCC 1.15286</strain>
    </source>
</reference>
<protein>
    <submittedName>
        <fullName evidence="2">Uncharacterized protein</fullName>
    </submittedName>
</protein>
<dbReference type="AlphaFoldDB" id="A0A917H5Z4"/>
<accession>A0A917H5Z4</accession>
<dbReference type="EMBL" id="BMHY01000004">
    <property type="protein sequence ID" value="GGG69128.1"/>
    <property type="molecule type" value="Genomic_DNA"/>
</dbReference>
<gene>
    <name evidence="2" type="ORF">GCM10010918_25300</name>
</gene>
<evidence type="ECO:0000313" key="2">
    <source>
        <dbReference type="EMBL" id="GGG69128.1"/>
    </source>
</evidence>
<name>A0A917H5Z4_9BACL</name>
<feature type="transmembrane region" description="Helical" evidence="1">
    <location>
        <begin position="41"/>
        <end position="61"/>
    </location>
</feature>
<comment type="caution">
    <text evidence="2">The sequence shown here is derived from an EMBL/GenBank/DDBJ whole genome shotgun (WGS) entry which is preliminary data.</text>
</comment>
<evidence type="ECO:0000313" key="3">
    <source>
        <dbReference type="Proteomes" id="UP000600247"/>
    </source>
</evidence>
<keyword evidence="1" id="KW-0812">Transmembrane</keyword>
<feature type="transmembrane region" description="Helical" evidence="1">
    <location>
        <begin position="68"/>
        <end position="95"/>
    </location>
</feature>
<sequence length="132" mass="14903">MGICSILVTIFYIPQLKETIGIEIMQFLGSEVGSESKAVNIWYPISLLFGVIAVALSFLRISERILSIYLLSILLIAVVQFLPFSLWMLVIILNMSYLPGVFMFLLHSTMLVLSTVFCLQLLKQGKKIQIDE</sequence>